<feature type="region of interest" description="Disordered" evidence="1">
    <location>
        <begin position="32"/>
        <end position="66"/>
    </location>
</feature>
<feature type="compositionally biased region" description="Low complexity" evidence="1">
    <location>
        <begin position="144"/>
        <end position="174"/>
    </location>
</feature>
<reference evidence="2" key="1">
    <citation type="submission" date="2020-04" db="EMBL/GenBank/DDBJ databases">
        <authorList>
            <person name="Alioto T."/>
            <person name="Alioto T."/>
            <person name="Gomez Garrido J."/>
        </authorList>
    </citation>
    <scope>NUCLEOTIDE SEQUENCE</scope>
    <source>
        <strain evidence="2">A484AB</strain>
    </source>
</reference>
<feature type="compositionally biased region" description="Basic residues" evidence="1">
    <location>
        <begin position="113"/>
        <end position="126"/>
    </location>
</feature>
<dbReference type="PANTHER" id="PTHR37984">
    <property type="entry name" value="PROTEIN CBG26694"/>
    <property type="match status" value="1"/>
</dbReference>
<protein>
    <submittedName>
        <fullName evidence="2">Uncharacterized protein</fullName>
    </submittedName>
</protein>
<name>A0A6S7IK79_PARCT</name>
<feature type="region of interest" description="Disordered" evidence="1">
    <location>
        <begin position="109"/>
        <end position="182"/>
    </location>
</feature>
<evidence type="ECO:0000256" key="1">
    <source>
        <dbReference type="SAM" id="MobiDB-lite"/>
    </source>
</evidence>
<proteinExistence type="predicted"/>
<keyword evidence="3" id="KW-1185">Reference proteome</keyword>
<sequence length="182" mass="20992">MLRNYRTTPHQSTGETPAMMLMHRGLRTKLPSVKSSKSYDDTRAQQVDAKAKRQAKEYADGKRRARGKDFKIGDKILLRHPHTDKYSTQFSSVSFTIIKINGSQLELQDQHGQKYKRNSAHLKKYHKPAERKDEEDDTEHPANEQVPRQVPQPEEETPQQPGQVSQPLPHSQQPHSPPRKNQ</sequence>
<dbReference type="EMBL" id="CACRXK020010461">
    <property type="protein sequence ID" value="CAB4019444.1"/>
    <property type="molecule type" value="Genomic_DNA"/>
</dbReference>
<dbReference type="PANTHER" id="PTHR37984:SF11">
    <property type="entry name" value="INTEGRASE CATALYTIC DOMAIN-CONTAINING PROTEIN"/>
    <property type="match status" value="1"/>
</dbReference>
<dbReference type="InterPro" id="IPR050951">
    <property type="entry name" value="Retrovirus_Pol_polyprotein"/>
</dbReference>
<feature type="compositionally biased region" description="Basic and acidic residues" evidence="1">
    <location>
        <begin position="37"/>
        <end position="66"/>
    </location>
</feature>
<gene>
    <name evidence="2" type="ORF">PACLA_8A085960</name>
</gene>
<organism evidence="2 3">
    <name type="scientific">Paramuricea clavata</name>
    <name type="common">Red gorgonian</name>
    <name type="synonym">Violescent sea-whip</name>
    <dbReference type="NCBI Taxonomy" id="317549"/>
    <lineage>
        <taxon>Eukaryota</taxon>
        <taxon>Metazoa</taxon>
        <taxon>Cnidaria</taxon>
        <taxon>Anthozoa</taxon>
        <taxon>Octocorallia</taxon>
        <taxon>Malacalcyonacea</taxon>
        <taxon>Plexauridae</taxon>
        <taxon>Paramuricea</taxon>
    </lineage>
</organism>
<dbReference type="AlphaFoldDB" id="A0A6S7IK79"/>
<evidence type="ECO:0000313" key="2">
    <source>
        <dbReference type="EMBL" id="CAB4019444.1"/>
    </source>
</evidence>
<accession>A0A6S7IK79</accession>
<dbReference type="Proteomes" id="UP001152795">
    <property type="component" value="Unassembled WGS sequence"/>
</dbReference>
<evidence type="ECO:0000313" key="3">
    <source>
        <dbReference type="Proteomes" id="UP001152795"/>
    </source>
</evidence>
<comment type="caution">
    <text evidence="2">The sequence shown here is derived from an EMBL/GenBank/DDBJ whole genome shotgun (WGS) entry which is preliminary data.</text>
</comment>